<dbReference type="GeneID" id="94831507"/>
<dbReference type="AlphaFoldDB" id="A0A1J4L1R7"/>
<keyword evidence="4 6" id="KW-0863">Zinc-finger</keyword>
<evidence type="ECO:0000256" key="5">
    <source>
        <dbReference type="ARBA" id="ARBA00022833"/>
    </source>
</evidence>
<evidence type="ECO:0000259" key="8">
    <source>
        <dbReference type="PROSITE" id="PS50089"/>
    </source>
</evidence>
<evidence type="ECO:0000256" key="3">
    <source>
        <dbReference type="ARBA" id="ARBA00022723"/>
    </source>
</evidence>
<dbReference type="GO" id="GO:0004842">
    <property type="term" value="F:ubiquitin-protein transferase activity"/>
    <property type="evidence" value="ECO:0007669"/>
    <property type="project" value="TreeGrafter"/>
</dbReference>
<dbReference type="SMART" id="SM00184">
    <property type="entry name" value="RING"/>
    <property type="match status" value="1"/>
</dbReference>
<evidence type="ECO:0000256" key="2">
    <source>
        <dbReference type="ARBA" id="ARBA00017908"/>
    </source>
</evidence>
<evidence type="ECO:0000256" key="1">
    <source>
        <dbReference type="ARBA" id="ARBA00005797"/>
    </source>
</evidence>
<dbReference type="PANTHER" id="PTHR16079:SF4">
    <property type="entry name" value="E3 UBIQUITIN-PROTEIN LIGASE CHFR"/>
    <property type="match status" value="1"/>
</dbReference>
<feature type="domain" description="RING-type" evidence="8">
    <location>
        <begin position="146"/>
        <end position="190"/>
    </location>
</feature>
<dbReference type="VEuPathDB" id="TrichDB:TRFO_12705"/>
<dbReference type="Gene3D" id="3.30.40.10">
    <property type="entry name" value="Zinc/RING finger domain, C3HC4 (zinc finger)"/>
    <property type="match status" value="1"/>
</dbReference>
<gene>
    <name evidence="9" type="ORF">TRFO_12705</name>
</gene>
<evidence type="ECO:0000256" key="4">
    <source>
        <dbReference type="ARBA" id="ARBA00022771"/>
    </source>
</evidence>
<evidence type="ECO:0000256" key="6">
    <source>
        <dbReference type="PROSITE-ProRule" id="PRU00175"/>
    </source>
</evidence>
<dbReference type="PROSITE" id="PS00518">
    <property type="entry name" value="ZF_RING_1"/>
    <property type="match status" value="1"/>
</dbReference>
<sequence>MSFAILVKISNIENPNAPNAIILEKKRTQIGRRSEIHMDTNKGKEISKHHAAVLHDLVNDTYVWLLEDRHSLNGTFVNGRKIVRMILRSKDEVIFGGGAEFRGNDMINTPELSECRYRFFVPEHKINFKKCHDLNICINDKEKEECCICYAALHKMEQLQCGHTFCSHCLNHWVKVCAKSMRPSLCPICRNPFTKSDISKEDISITHGRVIVNSIVPLLKILNINEITQLDKFKFTEKWSDDTKREFWEYFNSIEEYRPLQKIFRHYTGMTLDKIFKASNEELKNMHENLDGDPNLDGEELKRDTFARFCVMLLKAREIKAPNPAKMRMRRQSR</sequence>
<dbReference type="OrthoDB" id="5876225at2759"/>
<dbReference type="InterPro" id="IPR000253">
    <property type="entry name" value="FHA_dom"/>
</dbReference>
<dbReference type="SUPFAM" id="SSF57850">
    <property type="entry name" value="RING/U-box"/>
    <property type="match status" value="1"/>
</dbReference>
<accession>A0A1J4L1R7</accession>
<name>A0A1J4L1R7_9EUKA</name>
<dbReference type="InterPro" id="IPR017907">
    <property type="entry name" value="Znf_RING_CS"/>
</dbReference>
<dbReference type="GO" id="GO:0016567">
    <property type="term" value="P:protein ubiquitination"/>
    <property type="evidence" value="ECO:0007669"/>
    <property type="project" value="TreeGrafter"/>
</dbReference>
<dbReference type="InterPro" id="IPR001841">
    <property type="entry name" value="Znf_RING"/>
</dbReference>
<organism evidence="9 10">
    <name type="scientific">Tritrichomonas foetus</name>
    <dbReference type="NCBI Taxonomy" id="1144522"/>
    <lineage>
        <taxon>Eukaryota</taxon>
        <taxon>Metamonada</taxon>
        <taxon>Parabasalia</taxon>
        <taxon>Tritrichomonadida</taxon>
        <taxon>Tritrichomonadidae</taxon>
        <taxon>Tritrichomonas</taxon>
    </lineage>
</organism>
<comment type="similarity">
    <text evidence="1">Belongs to the CHFR family.</text>
</comment>
<proteinExistence type="inferred from homology"/>
<dbReference type="InterPro" id="IPR008984">
    <property type="entry name" value="SMAD_FHA_dom_sf"/>
</dbReference>
<dbReference type="RefSeq" id="XP_068370152.1">
    <property type="nucleotide sequence ID" value="XM_068496803.1"/>
</dbReference>
<reference evidence="9" key="1">
    <citation type="submission" date="2016-10" db="EMBL/GenBank/DDBJ databases">
        <authorList>
            <person name="Benchimol M."/>
            <person name="Almeida L.G."/>
            <person name="Vasconcelos A.T."/>
            <person name="Perreira-Neves A."/>
            <person name="Rosa I.A."/>
            <person name="Tasca T."/>
            <person name="Bogo M.R."/>
            <person name="de Souza W."/>
        </authorList>
    </citation>
    <scope>NUCLEOTIDE SEQUENCE [LARGE SCALE GENOMIC DNA]</scope>
    <source>
        <strain evidence="9">K</strain>
    </source>
</reference>
<feature type="domain" description="FHA" evidence="7">
    <location>
        <begin position="28"/>
        <end position="82"/>
    </location>
</feature>
<evidence type="ECO:0000313" key="10">
    <source>
        <dbReference type="Proteomes" id="UP000179807"/>
    </source>
</evidence>
<dbReference type="CDD" id="cd00060">
    <property type="entry name" value="FHA"/>
    <property type="match status" value="1"/>
</dbReference>
<evidence type="ECO:0000259" key="7">
    <source>
        <dbReference type="PROSITE" id="PS50006"/>
    </source>
</evidence>
<keyword evidence="5" id="KW-0862">Zinc</keyword>
<evidence type="ECO:0000313" key="9">
    <source>
        <dbReference type="EMBL" id="OHT17016.1"/>
    </source>
</evidence>
<dbReference type="InterPro" id="IPR052256">
    <property type="entry name" value="E3_ubiquitin-ligase_CHFR"/>
</dbReference>
<keyword evidence="3" id="KW-0479">Metal-binding</keyword>
<dbReference type="Pfam" id="PF13639">
    <property type="entry name" value="zf-RING_2"/>
    <property type="match status" value="1"/>
</dbReference>
<dbReference type="Pfam" id="PF00498">
    <property type="entry name" value="FHA"/>
    <property type="match status" value="1"/>
</dbReference>
<protein>
    <recommendedName>
        <fullName evidence="2">E3 ubiquitin-protein ligase CHFR</fullName>
    </recommendedName>
</protein>
<keyword evidence="10" id="KW-1185">Reference proteome</keyword>
<dbReference type="GO" id="GO:0005634">
    <property type="term" value="C:nucleus"/>
    <property type="evidence" value="ECO:0007669"/>
    <property type="project" value="TreeGrafter"/>
</dbReference>
<dbReference type="GO" id="GO:0008270">
    <property type="term" value="F:zinc ion binding"/>
    <property type="evidence" value="ECO:0007669"/>
    <property type="project" value="UniProtKB-KW"/>
</dbReference>
<dbReference type="Gene3D" id="2.60.200.20">
    <property type="match status" value="1"/>
</dbReference>
<comment type="caution">
    <text evidence="9">The sequence shown here is derived from an EMBL/GenBank/DDBJ whole genome shotgun (WGS) entry which is preliminary data.</text>
</comment>
<dbReference type="InterPro" id="IPR013083">
    <property type="entry name" value="Znf_RING/FYVE/PHD"/>
</dbReference>
<dbReference type="PROSITE" id="PS50006">
    <property type="entry name" value="FHA_DOMAIN"/>
    <property type="match status" value="1"/>
</dbReference>
<dbReference type="Proteomes" id="UP000179807">
    <property type="component" value="Unassembled WGS sequence"/>
</dbReference>
<dbReference type="GO" id="GO:0006511">
    <property type="term" value="P:ubiquitin-dependent protein catabolic process"/>
    <property type="evidence" value="ECO:0007669"/>
    <property type="project" value="TreeGrafter"/>
</dbReference>
<dbReference type="EMBL" id="MLAK01000046">
    <property type="protein sequence ID" value="OHT17016.1"/>
    <property type="molecule type" value="Genomic_DNA"/>
</dbReference>
<dbReference type="PROSITE" id="PS50089">
    <property type="entry name" value="ZF_RING_2"/>
    <property type="match status" value="1"/>
</dbReference>
<dbReference type="SUPFAM" id="SSF49879">
    <property type="entry name" value="SMAD/FHA domain"/>
    <property type="match status" value="1"/>
</dbReference>
<dbReference type="PANTHER" id="PTHR16079">
    <property type="entry name" value="UBIQUITIN LIGASE PROTEIN CHFR"/>
    <property type="match status" value="1"/>
</dbReference>